<evidence type="ECO:0008006" key="5">
    <source>
        <dbReference type="Google" id="ProtNLM"/>
    </source>
</evidence>
<keyword evidence="1" id="KW-0175">Coiled coil</keyword>
<dbReference type="Proteomes" id="UP001163687">
    <property type="component" value="Chromosome"/>
</dbReference>
<gene>
    <name evidence="3" type="ORF">caldi_31170</name>
</gene>
<dbReference type="AlphaFoldDB" id="A0AA35CMQ5"/>
<feature type="compositionally biased region" description="Low complexity" evidence="2">
    <location>
        <begin position="101"/>
        <end position="113"/>
    </location>
</feature>
<evidence type="ECO:0000313" key="3">
    <source>
        <dbReference type="EMBL" id="BDG62027.1"/>
    </source>
</evidence>
<sequence length="138" mass="14421">MRALPRRWLSGLVAVGLGLLVLSAAVRFSAGAARLEALRAQEAAAVRRLEDLKAERARLEAEIRRLQTDEYIETVARQQLGYIRPGEIPYMAIPPARTGAPEPGAPSEMGSGPAPAPPPGAVTLPQAPQGGKSGPAGP</sequence>
<reference evidence="3" key="1">
    <citation type="submission" date="2022-03" db="EMBL/GenBank/DDBJ databases">
        <title>Complete genome sequence of Caldinitratiruptor microaerophilus.</title>
        <authorList>
            <person name="Mukaiyama R."/>
            <person name="Nishiyama T."/>
            <person name="Ueda K."/>
        </authorList>
    </citation>
    <scope>NUCLEOTIDE SEQUENCE</scope>
    <source>
        <strain evidence="3">JCM 16183</strain>
    </source>
</reference>
<keyword evidence="4" id="KW-1185">Reference proteome</keyword>
<dbReference type="RefSeq" id="WP_264842637.1">
    <property type="nucleotide sequence ID" value="NZ_AP025628.1"/>
</dbReference>
<protein>
    <recommendedName>
        <fullName evidence="5">Septum formation initiator</fullName>
    </recommendedName>
</protein>
<proteinExistence type="predicted"/>
<accession>A0AA35CMQ5</accession>
<dbReference type="EMBL" id="AP025628">
    <property type="protein sequence ID" value="BDG62027.1"/>
    <property type="molecule type" value="Genomic_DNA"/>
</dbReference>
<dbReference type="InterPro" id="IPR007060">
    <property type="entry name" value="FtsL/DivIC"/>
</dbReference>
<evidence type="ECO:0000256" key="1">
    <source>
        <dbReference type="SAM" id="Coils"/>
    </source>
</evidence>
<feature type="region of interest" description="Disordered" evidence="2">
    <location>
        <begin position="93"/>
        <end position="138"/>
    </location>
</feature>
<organism evidence="3 4">
    <name type="scientific">Caldinitratiruptor microaerophilus</name>
    <dbReference type="NCBI Taxonomy" id="671077"/>
    <lineage>
        <taxon>Bacteria</taxon>
        <taxon>Bacillati</taxon>
        <taxon>Bacillota</taxon>
        <taxon>Clostridia</taxon>
        <taxon>Eubacteriales</taxon>
        <taxon>Symbiobacteriaceae</taxon>
        <taxon>Caldinitratiruptor</taxon>
    </lineage>
</organism>
<feature type="coiled-coil region" evidence="1">
    <location>
        <begin position="32"/>
        <end position="69"/>
    </location>
</feature>
<evidence type="ECO:0000256" key="2">
    <source>
        <dbReference type="SAM" id="MobiDB-lite"/>
    </source>
</evidence>
<evidence type="ECO:0000313" key="4">
    <source>
        <dbReference type="Proteomes" id="UP001163687"/>
    </source>
</evidence>
<name>A0AA35CMQ5_9FIRM</name>
<dbReference type="Pfam" id="PF04977">
    <property type="entry name" value="DivIC"/>
    <property type="match status" value="1"/>
</dbReference>
<dbReference type="KEGG" id="cmic:caldi_31170"/>